<evidence type="ECO:0000256" key="3">
    <source>
        <dbReference type="SAM" id="MobiDB-lite"/>
    </source>
</evidence>
<protein>
    <recommendedName>
        <fullName evidence="6">Transport and Golgi organization protein 1</fullName>
    </recommendedName>
</protein>
<feature type="compositionally biased region" description="Low complexity" evidence="3">
    <location>
        <begin position="1046"/>
        <end position="1061"/>
    </location>
</feature>
<feature type="compositionally biased region" description="Basic and acidic residues" evidence="3">
    <location>
        <begin position="1075"/>
        <end position="1084"/>
    </location>
</feature>
<evidence type="ECO:0000313" key="4">
    <source>
        <dbReference type="EMBL" id="VEN48209.1"/>
    </source>
</evidence>
<dbReference type="EMBL" id="CAACVG010008046">
    <property type="protein sequence ID" value="VEN48209.1"/>
    <property type="molecule type" value="Genomic_DNA"/>
</dbReference>
<dbReference type="GO" id="GO:0070971">
    <property type="term" value="C:endoplasmic reticulum exit site"/>
    <property type="evidence" value="ECO:0007669"/>
    <property type="project" value="TreeGrafter"/>
</dbReference>
<feature type="compositionally biased region" description="Polar residues" evidence="3">
    <location>
        <begin position="101"/>
        <end position="114"/>
    </location>
</feature>
<feature type="region of interest" description="Disordered" evidence="3">
    <location>
        <begin position="14"/>
        <end position="75"/>
    </location>
</feature>
<feature type="compositionally biased region" description="Pro residues" evidence="3">
    <location>
        <begin position="961"/>
        <end position="1016"/>
    </location>
</feature>
<dbReference type="InterPro" id="IPR051500">
    <property type="entry name" value="cTAGE_MIA/OTOR"/>
</dbReference>
<feature type="region of interest" description="Disordered" evidence="3">
    <location>
        <begin position="91"/>
        <end position="114"/>
    </location>
</feature>
<dbReference type="GO" id="GO:0006888">
    <property type="term" value="P:endoplasmic reticulum to Golgi vesicle-mediated transport"/>
    <property type="evidence" value="ECO:0007669"/>
    <property type="project" value="TreeGrafter"/>
</dbReference>
<feature type="compositionally biased region" description="Basic and acidic residues" evidence="3">
    <location>
        <begin position="1109"/>
        <end position="1118"/>
    </location>
</feature>
<feature type="compositionally biased region" description="Basic and acidic residues" evidence="3">
    <location>
        <begin position="18"/>
        <end position="36"/>
    </location>
</feature>
<name>A0A653CK92_CALMS</name>
<feature type="region of interest" description="Disordered" evidence="3">
    <location>
        <begin position="941"/>
        <end position="1125"/>
    </location>
</feature>
<keyword evidence="1 2" id="KW-0175">Coiled coil</keyword>
<gene>
    <name evidence="4" type="ORF">CALMAC_LOCUS9743</name>
</gene>
<reference evidence="4 5" key="1">
    <citation type="submission" date="2019-01" db="EMBL/GenBank/DDBJ databases">
        <authorList>
            <person name="Sayadi A."/>
        </authorList>
    </citation>
    <scope>NUCLEOTIDE SEQUENCE [LARGE SCALE GENOMIC DNA]</scope>
</reference>
<feature type="region of interest" description="Disordered" evidence="3">
    <location>
        <begin position="131"/>
        <end position="195"/>
    </location>
</feature>
<accession>A0A653CK92</accession>
<dbReference type="GO" id="GO:0009306">
    <property type="term" value="P:protein secretion"/>
    <property type="evidence" value="ECO:0007669"/>
    <property type="project" value="TreeGrafter"/>
</dbReference>
<proteinExistence type="predicted"/>
<dbReference type="PANTHER" id="PTHR23158">
    <property type="entry name" value="MELANOMA INHIBITORY ACTIVITY-RELATED"/>
    <property type="match status" value="1"/>
</dbReference>
<feature type="compositionally biased region" description="Polar residues" evidence="3">
    <location>
        <begin position="1036"/>
        <end position="1045"/>
    </location>
</feature>
<keyword evidence="5" id="KW-1185">Reference proteome</keyword>
<feature type="compositionally biased region" description="Low complexity" evidence="3">
    <location>
        <begin position="37"/>
        <end position="49"/>
    </location>
</feature>
<dbReference type="AlphaFoldDB" id="A0A653CK92"/>
<evidence type="ECO:0000256" key="1">
    <source>
        <dbReference type="ARBA" id="ARBA00023054"/>
    </source>
</evidence>
<dbReference type="Proteomes" id="UP000410492">
    <property type="component" value="Unassembled WGS sequence"/>
</dbReference>
<feature type="coiled-coil region" evidence="2">
    <location>
        <begin position="760"/>
        <end position="815"/>
    </location>
</feature>
<feature type="compositionally biased region" description="Basic and acidic residues" evidence="3">
    <location>
        <begin position="151"/>
        <end position="175"/>
    </location>
</feature>
<dbReference type="GO" id="GO:0035459">
    <property type="term" value="P:vesicle cargo loading"/>
    <property type="evidence" value="ECO:0007669"/>
    <property type="project" value="TreeGrafter"/>
</dbReference>
<feature type="compositionally biased region" description="Polar residues" evidence="3">
    <location>
        <begin position="50"/>
        <end position="61"/>
    </location>
</feature>
<evidence type="ECO:0000256" key="2">
    <source>
        <dbReference type="SAM" id="Coils"/>
    </source>
</evidence>
<sequence length="1125" mass="127154">MPINAAEIHEAYSTIDNKQSKNEEANIQIQEDKIDTKNTNNVENTKEPNILTSEGKSNISPNIEVPLQQPPPTGKLGNLEQTDLQGFKETSIPINGGKNDIASTLDNQQSGNEESNITMLQDKIKIENVESLGKSKKGSENLEVTQQLSHSTEKLENLEQIEKAEASEGNSKKSEQVSTTQDQLKTTHEAPQPLGGIFSVFQSSQEATSELEENNLDIPKYNKDDLETSSLKESKIQADLDVPGNSDEIVDPKLNILNTRHLLSGDNNSKELDTLNVPSGTKFAVEGSIKGIDIDISEIKKSETTTENDNSLSNEDLSQILPDGKEIHIDKSDIEQKSIYEKENSKIQNENYDNSENLEIPVQEKVMDIGRMSDDRLEQEILTLQDEAKEVPRAPKDQYHSKIAEDNYGFISTFISWFGTGESKKETDLNTYSHPQSKAEENLENVWVNQVHEENSLEHCDVNSQSYYNFNSDMFLYLVTSAISCIMFLFVYMAVDRSKKEAPLIARINKLEKELLVALKENELLQDKNGAIEVPEEVLEEFKHQLSEMQGTRDHMQLQVMELEMQVKKKDEQIESLEKELETSTEVGMELNRIISEMLDPTNGNDRLKENFDQLQRQLLEQKDVISTVTKSLNAKEVENTHLQSELQASQKFAADTQVELNKLLEKLVQMEKENNQHCTALQREIGSLQRKVEESVAKEEGFTKEIQILKLQLSEAQRQLELKAKEYIALKENLNSIKSLKQGDNLQMLLDSTAAMAQLEQLKMENDRFSVQLQQEQMSKAKAEHNLGTALEEISNLQQKYELADKEKTEVNLKLEVLNNYFKKRETELQEEVIKYKSIFDARKGEATSTTERIKLMQEEIENYKSQNEMLKHEILSQEIDLKSQISVLEKKVHENWLMARQTERKLEEARQEAAQLRNRITLREIAMNDERIHNRLQSPVTTDHHHHGIHQQNGDALASPPPSMSSPPPLFGAPSATSPPLPGGPLPPPPFLPPPFMPPPPMPFMPPPPPPGPPGDRRPPPLGRMSSPPPPINSRYSPDTSAFSPYDRYSPSPPYDSEYGASPPPLRAYSPFTRDDRRDATPGKRAQHNRSSNRLVKGGVTSSGSEHSNDSVDKINRKPTKMV</sequence>
<evidence type="ECO:0000313" key="5">
    <source>
        <dbReference type="Proteomes" id="UP000410492"/>
    </source>
</evidence>
<organism evidence="4 5">
    <name type="scientific">Callosobruchus maculatus</name>
    <name type="common">Southern cowpea weevil</name>
    <name type="synonym">Pulse bruchid</name>
    <dbReference type="NCBI Taxonomy" id="64391"/>
    <lineage>
        <taxon>Eukaryota</taxon>
        <taxon>Metazoa</taxon>
        <taxon>Ecdysozoa</taxon>
        <taxon>Arthropoda</taxon>
        <taxon>Hexapoda</taxon>
        <taxon>Insecta</taxon>
        <taxon>Pterygota</taxon>
        <taxon>Neoptera</taxon>
        <taxon>Endopterygota</taxon>
        <taxon>Coleoptera</taxon>
        <taxon>Polyphaga</taxon>
        <taxon>Cucujiformia</taxon>
        <taxon>Chrysomeloidea</taxon>
        <taxon>Chrysomelidae</taxon>
        <taxon>Bruchinae</taxon>
        <taxon>Bruchini</taxon>
        <taxon>Callosobruchus</taxon>
    </lineage>
</organism>
<dbReference type="OrthoDB" id="6627676at2759"/>
<evidence type="ECO:0008006" key="6">
    <source>
        <dbReference type="Google" id="ProtNLM"/>
    </source>
</evidence>
<dbReference type="PANTHER" id="PTHR23158:SF33">
    <property type="entry name" value="TRANSPORT AND GOLGI ORGANIZATION PROTEIN 1"/>
    <property type="match status" value="1"/>
</dbReference>
<dbReference type="GO" id="GO:0005789">
    <property type="term" value="C:endoplasmic reticulum membrane"/>
    <property type="evidence" value="ECO:0007669"/>
    <property type="project" value="TreeGrafter"/>
</dbReference>
<feature type="coiled-coil region" evidence="2">
    <location>
        <begin position="654"/>
        <end position="734"/>
    </location>
</feature>
<feature type="coiled-coil region" evidence="2">
    <location>
        <begin position="508"/>
        <end position="625"/>
    </location>
</feature>
<feature type="compositionally biased region" description="Polar residues" evidence="3">
    <location>
        <begin position="1091"/>
        <end position="1108"/>
    </location>
</feature>
<feature type="coiled-coil region" evidence="2">
    <location>
        <begin position="848"/>
        <end position="928"/>
    </location>
</feature>